<proteinExistence type="predicted"/>
<dbReference type="RefSeq" id="WP_311370188.1">
    <property type="nucleotide sequence ID" value="NZ_JAVRHX010000009.1"/>
</dbReference>
<gene>
    <name evidence="6" type="ORF">RM552_17520</name>
</gene>
<dbReference type="Gene3D" id="2.40.30.170">
    <property type="match status" value="1"/>
</dbReference>
<protein>
    <submittedName>
        <fullName evidence="6">Efflux RND transporter periplasmic adaptor subunit</fullName>
    </submittedName>
</protein>
<dbReference type="PANTHER" id="PTHR32347">
    <property type="entry name" value="EFFLUX SYSTEM COMPONENT YKNX-RELATED"/>
    <property type="match status" value="1"/>
</dbReference>
<accession>A0ABU2ZWA8</accession>
<evidence type="ECO:0000256" key="1">
    <source>
        <dbReference type="ARBA" id="ARBA00004196"/>
    </source>
</evidence>
<keyword evidence="7" id="KW-1185">Reference proteome</keyword>
<keyword evidence="3" id="KW-0732">Signal</keyword>
<dbReference type="InterPro" id="IPR058649">
    <property type="entry name" value="CzcB_C"/>
</dbReference>
<evidence type="ECO:0000256" key="2">
    <source>
        <dbReference type="ARBA" id="ARBA00023054"/>
    </source>
</evidence>
<evidence type="ECO:0000259" key="4">
    <source>
        <dbReference type="Pfam" id="PF25975"/>
    </source>
</evidence>
<feature type="domain" description="YknX-like beta-barrel" evidence="5">
    <location>
        <begin position="258"/>
        <end position="332"/>
    </location>
</feature>
<keyword evidence="2" id="KW-0175">Coiled coil</keyword>
<comment type="caution">
    <text evidence="6">The sequence shown here is derived from an EMBL/GenBank/DDBJ whole genome shotgun (WGS) entry which is preliminary data.</text>
</comment>
<feature type="signal peptide" evidence="3">
    <location>
        <begin position="1"/>
        <end position="24"/>
    </location>
</feature>
<dbReference type="Pfam" id="PF25975">
    <property type="entry name" value="CzcB_C"/>
    <property type="match status" value="1"/>
</dbReference>
<dbReference type="InterPro" id="IPR050465">
    <property type="entry name" value="UPF0194_transport"/>
</dbReference>
<dbReference type="Pfam" id="PF25990">
    <property type="entry name" value="Beta-barrel_YknX"/>
    <property type="match status" value="1"/>
</dbReference>
<organism evidence="6 7">
    <name type="scientific">Glaciecola petra</name>
    <dbReference type="NCBI Taxonomy" id="3075602"/>
    <lineage>
        <taxon>Bacteria</taxon>
        <taxon>Pseudomonadati</taxon>
        <taxon>Pseudomonadota</taxon>
        <taxon>Gammaproteobacteria</taxon>
        <taxon>Alteromonadales</taxon>
        <taxon>Alteromonadaceae</taxon>
        <taxon>Glaciecola</taxon>
    </lineage>
</organism>
<feature type="domain" description="CzcB-like C-terminal circularly permuted SH3-like" evidence="4">
    <location>
        <begin position="342"/>
        <end position="394"/>
    </location>
</feature>
<evidence type="ECO:0000313" key="6">
    <source>
        <dbReference type="EMBL" id="MDT0596661.1"/>
    </source>
</evidence>
<feature type="chain" id="PRO_5045331801" evidence="3">
    <location>
        <begin position="25"/>
        <end position="405"/>
    </location>
</feature>
<dbReference type="Proteomes" id="UP001253545">
    <property type="component" value="Unassembled WGS sequence"/>
</dbReference>
<evidence type="ECO:0000313" key="7">
    <source>
        <dbReference type="Proteomes" id="UP001253545"/>
    </source>
</evidence>
<evidence type="ECO:0000256" key="3">
    <source>
        <dbReference type="SAM" id="SignalP"/>
    </source>
</evidence>
<evidence type="ECO:0000259" key="5">
    <source>
        <dbReference type="Pfam" id="PF25990"/>
    </source>
</evidence>
<dbReference type="InterPro" id="IPR058636">
    <property type="entry name" value="Beta-barrel_YknX"/>
</dbReference>
<reference evidence="6 7" key="1">
    <citation type="submission" date="2023-09" db="EMBL/GenBank/DDBJ databases">
        <authorList>
            <person name="Rey-Velasco X."/>
        </authorList>
    </citation>
    <scope>NUCLEOTIDE SEQUENCE [LARGE SCALE GENOMIC DNA]</scope>
    <source>
        <strain evidence="6 7">P117</strain>
    </source>
</reference>
<dbReference type="EMBL" id="JAVRHX010000009">
    <property type="protein sequence ID" value="MDT0596661.1"/>
    <property type="molecule type" value="Genomic_DNA"/>
</dbReference>
<dbReference type="PANTHER" id="PTHR32347:SF23">
    <property type="entry name" value="BLL5650 PROTEIN"/>
    <property type="match status" value="1"/>
</dbReference>
<name>A0ABU2ZWA8_9ALTE</name>
<comment type="subcellular location">
    <subcellularLocation>
        <location evidence="1">Cell envelope</location>
    </subcellularLocation>
</comment>
<dbReference type="Gene3D" id="2.40.420.20">
    <property type="match status" value="1"/>
</dbReference>
<dbReference type="PROSITE" id="PS51257">
    <property type="entry name" value="PROKAR_LIPOPROTEIN"/>
    <property type="match status" value="1"/>
</dbReference>
<sequence length="405" mass="45282">MKPHVLMVRVAIVAAVLGLLGACAQEQTSTIPLYAVDESDFAIEVKGFGEVQAAQSQKILTPGRRPMTLSWLKPENTYVEKGDIIARFDANQILKDSREEELELMRLDQDILKSNAQQRQAKQDVDSDQTFVRQEFEFVDKFAIDDLRIYSQLEIIDTLANRDFLEAKDIFLDWKETSIVEQHSNEMAVLDIRKQGVETKFKQHQAALTSLEVVSPYGGLLVYEKDRRGEKPAVGQTVFPGRPIAQIPNLDNMQASVFVQANDAIDLNKGQGVTIRLDAFPEKSFKGEIADVSGFPRSIERGNPVTYFEVTVTLLEQDKSMMQPGRKLTATIDVKAPSKKLVVPLQALHFDEGSSYVYLQDGSTFKRQNVTSGRKNLFLVEITEGLASGDIIALSQPEQNAIQES</sequence>